<dbReference type="GO" id="GO:0046872">
    <property type="term" value="F:metal ion binding"/>
    <property type="evidence" value="ECO:0007669"/>
    <property type="project" value="UniProtKB-KW"/>
</dbReference>
<dbReference type="InterPro" id="IPR045249">
    <property type="entry name" value="HARBI1-like"/>
</dbReference>
<dbReference type="InterPro" id="IPR027806">
    <property type="entry name" value="HARBI1_dom"/>
</dbReference>
<evidence type="ECO:0000256" key="1">
    <source>
        <dbReference type="ARBA" id="ARBA00001968"/>
    </source>
</evidence>
<organism evidence="9 10">
    <name type="scientific">Aphis craccivora</name>
    <name type="common">Cowpea aphid</name>
    <dbReference type="NCBI Taxonomy" id="307492"/>
    <lineage>
        <taxon>Eukaryota</taxon>
        <taxon>Metazoa</taxon>
        <taxon>Ecdysozoa</taxon>
        <taxon>Arthropoda</taxon>
        <taxon>Hexapoda</taxon>
        <taxon>Insecta</taxon>
        <taxon>Pterygota</taxon>
        <taxon>Neoptera</taxon>
        <taxon>Paraneoptera</taxon>
        <taxon>Hemiptera</taxon>
        <taxon>Sternorrhyncha</taxon>
        <taxon>Aphidomorpha</taxon>
        <taxon>Aphidoidea</taxon>
        <taxon>Aphididae</taxon>
        <taxon>Aphidini</taxon>
        <taxon>Aphis</taxon>
        <taxon>Aphis</taxon>
    </lineage>
</organism>
<dbReference type="GO" id="GO:0005634">
    <property type="term" value="C:nucleus"/>
    <property type="evidence" value="ECO:0007669"/>
    <property type="project" value="UniProtKB-SubCell"/>
</dbReference>
<name>A0A6G0ZIF9_APHCR</name>
<evidence type="ECO:0000256" key="3">
    <source>
        <dbReference type="ARBA" id="ARBA00006958"/>
    </source>
</evidence>
<evidence type="ECO:0000256" key="4">
    <source>
        <dbReference type="ARBA" id="ARBA00022722"/>
    </source>
</evidence>
<proteinExistence type="inferred from homology"/>
<gene>
    <name evidence="9" type="ORF">FWK35_00008561</name>
</gene>
<dbReference type="PANTHER" id="PTHR22930:SF85">
    <property type="entry name" value="GH03217P-RELATED"/>
    <property type="match status" value="1"/>
</dbReference>
<comment type="similarity">
    <text evidence="3">Belongs to the HARBI1 family.</text>
</comment>
<comment type="subcellular location">
    <subcellularLocation>
        <location evidence="2">Nucleus</location>
    </subcellularLocation>
</comment>
<comment type="caution">
    <text evidence="9">The sequence shown here is derived from an EMBL/GenBank/DDBJ whole genome shotgun (WGS) entry which is preliminary data.</text>
</comment>
<accession>A0A6G0ZIF9</accession>
<evidence type="ECO:0000313" key="9">
    <source>
        <dbReference type="EMBL" id="KAF0770934.1"/>
    </source>
</evidence>
<evidence type="ECO:0000256" key="5">
    <source>
        <dbReference type="ARBA" id="ARBA00022723"/>
    </source>
</evidence>
<dbReference type="PANTHER" id="PTHR22930">
    <property type="match status" value="1"/>
</dbReference>
<keyword evidence="10" id="KW-1185">Reference proteome</keyword>
<dbReference type="OrthoDB" id="6603336at2759"/>
<dbReference type="GO" id="GO:0016787">
    <property type="term" value="F:hydrolase activity"/>
    <property type="evidence" value="ECO:0007669"/>
    <property type="project" value="UniProtKB-KW"/>
</dbReference>
<keyword evidence="6" id="KW-0378">Hydrolase</keyword>
<dbReference type="AlphaFoldDB" id="A0A6G0ZIF9"/>
<evidence type="ECO:0000256" key="2">
    <source>
        <dbReference type="ARBA" id="ARBA00004123"/>
    </source>
</evidence>
<dbReference type="GO" id="GO:0004518">
    <property type="term" value="F:nuclease activity"/>
    <property type="evidence" value="ECO:0007669"/>
    <property type="project" value="UniProtKB-KW"/>
</dbReference>
<comment type="cofactor">
    <cofactor evidence="1">
        <name>a divalent metal cation</name>
        <dbReference type="ChEBI" id="CHEBI:60240"/>
    </cofactor>
</comment>
<reference evidence="9 10" key="1">
    <citation type="submission" date="2019-08" db="EMBL/GenBank/DDBJ databases">
        <title>Whole genome of Aphis craccivora.</title>
        <authorList>
            <person name="Voronova N.V."/>
            <person name="Shulinski R.S."/>
            <person name="Bandarenka Y.V."/>
            <person name="Zhorov D.G."/>
            <person name="Warner D."/>
        </authorList>
    </citation>
    <scope>NUCLEOTIDE SEQUENCE [LARGE SCALE GENOMIC DNA]</scope>
    <source>
        <strain evidence="9">180601</strain>
        <tissue evidence="9">Whole Body</tissue>
    </source>
</reference>
<dbReference type="Proteomes" id="UP000478052">
    <property type="component" value="Unassembled WGS sequence"/>
</dbReference>
<evidence type="ECO:0000256" key="7">
    <source>
        <dbReference type="ARBA" id="ARBA00023242"/>
    </source>
</evidence>
<evidence type="ECO:0000313" key="10">
    <source>
        <dbReference type="Proteomes" id="UP000478052"/>
    </source>
</evidence>
<keyword evidence="4" id="KW-0540">Nuclease</keyword>
<feature type="non-terminal residue" evidence="9">
    <location>
        <position position="1"/>
    </location>
</feature>
<evidence type="ECO:0000259" key="8">
    <source>
        <dbReference type="Pfam" id="PF13359"/>
    </source>
</evidence>
<keyword evidence="7" id="KW-0539">Nucleus</keyword>
<protein>
    <submittedName>
        <fullName evidence="9">Putative nuclease HARBI1</fullName>
    </submittedName>
</protein>
<feature type="domain" description="DDE Tnp4" evidence="8">
    <location>
        <begin position="159"/>
        <end position="301"/>
    </location>
</feature>
<sequence length="356" mass="41015">INIDSSDDEIDYEFIKRLRGTRVKPNRMQDFTTQRIPSFTHRQFQQHFRLSPTSLERCFVVCAPLVKKTCIEGGKGTDKRLQLLSVIWLLSTPDSFRSVSDRFDVGKSTLHDNFVHVVTMLNKLSPTVINWPTVEKMNQIQINFGKMSKTNLNNIIGVIDGSYIPIPAPKKSANSYPTRKCFHAITLQAVCDDKLRIIDAFADYPGSDNGVLNQCFRYVPGQYFIAADKMYPILEWCIPPFIDRDVLSDQEKFFNVSLSRARQTIERCFALLKGHFRRLKYLDMKKIELIPQTIIACCILHYICLKFDDNQWMNNLISEQQLNLGDDSTTDQLLTCHIEITQSGCLKRDQIMVSLI</sequence>
<dbReference type="EMBL" id="VUJU01000363">
    <property type="protein sequence ID" value="KAF0770934.1"/>
    <property type="molecule type" value="Genomic_DNA"/>
</dbReference>
<dbReference type="Pfam" id="PF13359">
    <property type="entry name" value="DDE_Tnp_4"/>
    <property type="match status" value="1"/>
</dbReference>
<keyword evidence="5" id="KW-0479">Metal-binding</keyword>
<evidence type="ECO:0000256" key="6">
    <source>
        <dbReference type="ARBA" id="ARBA00022801"/>
    </source>
</evidence>